<name>S8F9K8_FOMSC</name>
<evidence type="ECO:0000256" key="1">
    <source>
        <dbReference type="SAM" id="MobiDB-lite"/>
    </source>
</evidence>
<feature type="region of interest" description="Disordered" evidence="1">
    <location>
        <begin position="133"/>
        <end position="170"/>
    </location>
</feature>
<dbReference type="AlphaFoldDB" id="S8F9K8"/>
<dbReference type="Proteomes" id="UP000015241">
    <property type="component" value="Unassembled WGS sequence"/>
</dbReference>
<dbReference type="InterPro" id="IPR058913">
    <property type="entry name" value="Integrase_dom_put"/>
</dbReference>
<proteinExistence type="predicted"/>
<keyword evidence="4" id="KW-1185">Reference proteome</keyword>
<dbReference type="eggNOG" id="ENOG502RD86">
    <property type="taxonomic scope" value="Eukaryota"/>
</dbReference>
<gene>
    <name evidence="3" type="ORF">FOMPIDRAFT_1132729</name>
</gene>
<protein>
    <recommendedName>
        <fullName evidence="2">Integrase core domain-containing protein</fullName>
    </recommendedName>
</protein>
<evidence type="ECO:0000259" key="2">
    <source>
        <dbReference type="Pfam" id="PF24764"/>
    </source>
</evidence>
<dbReference type="OrthoDB" id="2792799at2759"/>
<organism evidence="3 4">
    <name type="scientific">Fomitopsis schrenkii</name>
    <name type="common">Brown rot fungus</name>
    <dbReference type="NCBI Taxonomy" id="2126942"/>
    <lineage>
        <taxon>Eukaryota</taxon>
        <taxon>Fungi</taxon>
        <taxon>Dikarya</taxon>
        <taxon>Basidiomycota</taxon>
        <taxon>Agaricomycotina</taxon>
        <taxon>Agaricomycetes</taxon>
        <taxon>Polyporales</taxon>
        <taxon>Fomitopsis</taxon>
    </lineage>
</organism>
<sequence length="468" mass="52785">MNPAPSTAPQAPPSPDQQLLNEFRTRYHQYVTKVEGIATTYTDPTVIARLGDDLGQFRQLVEQSHHGVPVILTEVHEGGRGRPKIVIDRNWLEWAYGQKSISAIASFLGVHRCTVRRSLIEYGICEPLSNPFPQDSHEAGSGSAEAEPGTDHSGDGLGADPSLGPRITSYTRPLTDISDAELDLEIQELRARYRRAGVRMMTGLLRGLGIAVAAERVRRSLLRVDPVRRVFDRIRIERRKYQVAGPNALWHHDGQHGMIPYKPDGVSIHNVRIERLWGDVTAQVTSKWRDLFTELELQHGLNINNMDHIILLHQLFLPRINHELQLFASGWNHHKVSTTNRTPSEMFGWDMYVHGIRGAQLARPNEPILTAEELEYYGVDFEALHDASVMDSHEANNDADSEVSSFLGRTPPPNHLNTITVETDDADWPEGLMQDLYRLQVAAGDRTDDRSLIELWCLSVALLETYFQ</sequence>
<evidence type="ECO:0000313" key="3">
    <source>
        <dbReference type="EMBL" id="EPS95324.1"/>
    </source>
</evidence>
<evidence type="ECO:0000313" key="4">
    <source>
        <dbReference type="Proteomes" id="UP000015241"/>
    </source>
</evidence>
<dbReference type="InParanoid" id="S8F9K8"/>
<dbReference type="PANTHER" id="PTHR46791:SF5">
    <property type="entry name" value="CLR5 DOMAIN-CONTAINING PROTEIN-RELATED"/>
    <property type="match status" value="1"/>
</dbReference>
<dbReference type="HOGENOM" id="CLU_636153_0_0_1"/>
<dbReference type="Pfam" id="PF24764">
    <property type="entry name" value="rva_4"/>
    <property type="match status" value="1"/>
</dbReference>
<dbReference type="STRING" id="743788.S8F9K8"/>
<dbReference type="EMBL" id="KE504210">
    <property type="protein sequence ID" value="EPS95324.1"/>
    <property type="molecule type" value="Genomic_DNA"/>
</dbReference>
<accession>S8F9K8</accession>
<dbReference type="PANTHER" id="PTHR46791">
    <property type="entry name" value="EXPRESSED PROTEIN"/>
    <property type="match status" value="1"/>
</dbReference>
<reference evidence="3 4" key="1">
    <citation type="journal article" date="2012" name="Science">
        <title>The Paleozoic origin of enzymatic lignin decomposition reconstructed from 31 fungal genomes.</title>
        <authorList>
            <person name="Floudas D."/>
            <person name="Binder M."/>
            <person name="Riley R."/>
            <person name="Barry K."/>
            <person name="Blanchette R.A."/>
            <person name="Henrissat B."/>
            <person name="Martinez A.T."/>
            <person name="Otillar R."/>
            <person name="Spatafora J.W."/>
            <person name="Yadav J.S."/>
            <person name="Aerts A."/>
            <person name="Benoit I."/>
            <person name="Boyd A."/>
            <person name="Carlson A."/>
            <person name="Copeland A."/>
            <person name="Coutinho P.M."/>
            <person name="de Vries R.P."/>
            <person name="Ferreira P."/>
            <person name="Findley K."/>
            <person name="Foster B."/>
            <person name="Gaskell J."/>
            <person name="Glotzer D."/>
            <person name="Gorecki P."/>
            <person name="Heitman J."/>
            <person name="Hesse C."/>
            <person name="Hori C."/>
            <person name="Igarashi K."/>
            <person name="Jurgens J.A."/>
            <person name="Kallen N."/>
            <person name="Kersten P."/>
            <person name="Kohler A."/>
            <person name="Kuees U."/>
            <person name="Kumar T.K.A."/>
            <person name="Kuo A."/>
            <person name="LaButti K."/>
            <person name="Larrondo L.F."/>
            <person name="Lindquist E."/>
            <person name="Ling A."/>
            <person name="Lombard V."/>
            <person name="Lucas S."/>
            <person name="Lundell T."/>
            <person name="Martin R."/>
            <person name="McLaughlin D.J."/>
            <person name="Morgenstern I."/>
            <person name="Morin E."/>
            <person name="Murat C."/>
            <person name="Nagy L.G."/>
            <person name="Nolan M."/>
            <person name="Ohm R.A."/>
            <person name="Patyshakuliyeva A."/>
            <person name="Rokas A."/>
            <person name="Ruiz-Duenas F.J."/>
            <person name="Sabat G."/>
            <person name="Salamov A."/>
            <person name="Samejima M."/>
            <person name="Schmutz J."/>
            <person name="Slot J.C."/>
            <person name="St John F."/>
            <person name="Stenlid J."/>
            <person name="Sun H."/>
            <person name="Sun S."/>
            <person name="Syed K."/>
            <person name="Tsang A."/>
            <person name="Wiebenga A."/>
            <person name="Young D."/>
            <person name="Pisabarro A."/>
            <person name="Eastwood D.C."/>
            <person name="Martin F."/>
            <person name="Cullen D."/>
            <person name="Grigoriev I.V."/>
            <person name="Hibbett D.S."/>
        </authorList>
    </citation>
    <scope>NUCLEOTIDE SEQUENCE</scope>
    <source>
        <strain evidence="4">FP-58527</strain>
    </source>
</reference>
<feature type="domain" description="Integrase core" evidence="2">
    <location>
        <begin position="265"/>
        <end position="348"/>
    </location>
</feature>